<accession>A0A1R4INJ5</accession>
<gene>
    <name evidence="1" type="ORF">FM119_02460</name>
</gene>
<organism evidence="1 2">
    <name type="scientific">Mycetocola reblochoni REB411</name>
    <dbReference type="NCBI Taxonomy" id="1255698"/>
    <lineage>
        <taxon>Bacteria</taxon>
        <taxon>Bacillati</taxon>
        <taxon>Actinomycetota</taxon>
        <taxon>Actinomycetes</taxon>
        <taxon>Micrococcales</taxon>
        <taxon>Microbacteriaceae</taxon>
        <taxon>Mycetocola</taxon>
    </lineage>
</organism>
<sequence length="56" mass="6472">MNWVTMNKAAELAGRDKRTIRRWVSAGKVRRLGTYTDTLVYLPDIQQVKTTQSKMS</sequence>
<dbReference type="Proteomes" id="UP000196778">
    <property type="component" value="Unassembled WGS sequence"/>
</dbReference>
<evidence type="ECO:0008006" key="3">
    <source>
        <dbReference type="Google" id="ProtNLM"/>
    </source>
</evidence>
<dbReference type="InterPro" id="IPR009061">
    <property type="entry name" value="DNA-bd_dom_put_sf"/>
</dbReference>
<dbReference type="SUPFAM" id="SSF46955">
    <property type="entry name" value="Putative DNA-binding domain"/>
    <property type="match status" value="1"/>
</dbReference>
<evidence type="ECO:0000313" key="2">
    <source>
        <dbReference type="Proteomes" id="UP000196778"/>
    </source>
</evidence>
<dbReference type="RefSeq" id="WP_179205164.1">
    <property type="nucleotide sequence ID" value="NZ_FUKR01000016.1"/>
</dbReference>
<protein>
    <recommendedName>
        <fullName evidence="3">Helix-turn-helix domain-containing protein</fullName>
    </recommendedName>
</protein>
<proteinExistence type="predicted"/>
<keyword evidence="2" id="KW-1185">Reference proteome</keyword>
<evidence type="ECO:0000313" key="1">
    <source>
        <dbReference type="EMBL" id="SJN20823.1"/>
    </source>
</evidence>
<dbReference type="AlphaFoldDB" id="A0A1R4INJ5"/>
<name>A0A1R4INJ5_9MICO</name>
<reference evidence="2" key="1">
    <citation type="submission" date="2017-02" db="EMBL/GenBank/DDBJ databases">
        <authorList>
            <person name="Dridi B."/>
        </authorList>
    </citation>
    <scope>NUCLEOTIDE SEQUENCE [LARGE SCALE GENOMIC DNA]</scope>
    <source>
        <strain evidence="2">EB411</strain>
    </source>
</reference>
<dbReference type="EMBL" id="FUKR01000016">
    <property type="protein sequence ID" value="SJN20823.1"/>
    <property type="molecule type" value="Genomic_DNA"/>
</dbReference>